<keyword evidence="5 7" id="KW-0472">Membrane</keyword>
<evidence type="ECO:0000256" key="4">
    <source>
        <dbReference type="ARBA" id="ARBA00022989"/>
    </source>
</evidence>
<dbReference type="AlphaFoldDB" id="A0A4S4AFT2"/>
<keyword evidence="3 7" id="KW-0812">Transmembrane</keyword>
<feature type="transmembrane region" description="Helical" evidence="7">
    <location>
        <begin position="21"/>
        <end position="41"/>
    </location>
</feature>
<dbReference type="InterPro" id="IPR003838">
    <property type="entry name" value="ABC3_permease_C"/>
</dbReference>
<dbReference type="PANTHER" id="PTHR30572">
    <property type="entry name" value="MEMBRANE COMPONENT OF TRANSPORTER-RELATED"/>
    <property type="match status" value="1"/>
</dbReference>
<sequence length="402" mass="41990">MRAADTLRFATRAATGNPLRTVLMVLAMAIGVAAVVVLTALGDGARRYVVGEFGALGSNLVIVLPGRSETGGINPGSLVTSTPRDLTVEDAEALLRSPRVTRIAPLLVGNSEISAGGRLREVVVVGTSSDMTAVRRLDLAAGRFLPREDLRRATNVAVIGATIQRELFGAEPAVGRLVRLGDRRFRVIGVMAASGQGLGMNTDEQVIIPVASALAMFDTNTLFRILVEARDRSALEAAKADITDIIRNRHAGEEDITLLTQDAVLETFDRILGTLTMAVAGIAAISLAVAGILVMNVMLVSVTQRTAEIGLLKALGAEPRTIRNAFLTEASLLSLAGGLAGVALGQGGAALLRLAWPVLPSWPPDWAVAAGLGTALATGILFGVQPARRAARLDPVQALAKR</sequence>
<dbReference type="Pfam" id="PF12704">
    <property type="entry name" value="MacB_PCD"/>
    <property type="match status" value="1"/>
</dbReference>
<keyword evidence="2" id="KW-1003">Cell membrane</keyword>
<organism evidence="10 11">
    <name type="scientific">Pseudothauera rhizosphaerae</name>
    <dbReference type="NCBI Taxonomy" id="2565932"/>
    <lineage>
        <taxon>Bacteria</taxon>
        <taxon>Pseudomonadati</taxon>
        <taxon>Pseudomonadota</taxon>
        <taxon>Betaproteobacteria</taxon>
        <taxon>Rhodocyclales</taxon>
        <taxon>Zoogloeaceae</taxon>
        <taxon>Pseudothauera</taxon>
    </lineage>
</organism>
<dbReference type="EMBL" id="SSOD01000017">
    <property type="protein sequence ID" value="THF57702.1"/>
    <property type="molecule type" value="Genomic_DNA"/>
</dbReference>
<dbReference type="GO" id="GO:0005886">
    <property type="term" value="C:plasma membrane"/>
    <property type="evidence" value="ECO:0007669"/>
    <property type="project" value="UniProtKB-SubCell"/>
</dbReference>
<dbReference type="PANTHER" id="PTHR30572:SF4">
    <property type="entry name" value="ABC TRANSPORTER PERMEASE YTRF"/>
    <property type="match status" value="1"/>
</dbReference>
<dbReference type="Pfam" id="PF02687">
    <property type="entry name" value="FtsX"/>
    <property type="match status" value="1"/>
</dbReference>
<evidence type="ECO:0000313" key="10">
    <source>
        <dbReference type="EMBL" id="THF57702.1"/>
    </source>
</evidence>
<comment type="caution">
    <text evidence="10">The sequence shown here is derived from an EMBL/GenBank/DDBJ whole genome shotgun (WGS) entry which is preliminary data.</text>
</comment>
<comment type="subcellular location">
    <subcellularLocation>
        <location evidence="1">Cell membrane</location>
        <topology evidence="1">Multi-pass membrane protein</topology>
    </subcellularLocation>
</comment>
<evidence type="ECO:0000256" key="2">
    <source>
        <dbReference type="ARBA" id="ARBA00022475"/>
    </source>
</evidence>
<evidence type="ECO:0000259" key="8">
    <source>
        <dbReference type="Pfam" id="PF02687"/>
    </source>
</evidence>
<proteinExistence type="inferred from homology"/>
<gene>
    <name evidence="10" type="ORF">E6O51_17905</name>
</gene>
<dbReference type="InterPro" id="IPR050250">
    <property type="entry name" value="Macrolide_Exporter_MacB"/>
</dbReference>
<keyword evidence="4 7" id="KW-1133">Transmembrane helix</keyword>
<feature type="transmembrane region" description="Helical" evidence="7">
    <location>
        <begin position="330"/>
        <end position="354"/>
    </location>
</feature>
<name>A0A4S4AFT2_9RHOO</name>
<feature type="transmembrane region" description="Helical" evidence="7">
    <location>
        <begin position="366"/>
        <end position="384"/>
    </location>
</feature>
<reference evidence="10 11" key="1">
    <citation type="submission" date="2019-04" db="EMBL/GenBank/DDBJ databases">
        <title>Azoarcus rhizosphaerae sp. nov. isolated from rhizosphere of Ficus religiosa.</title>
        <authorList>
            <person name="Lin S.-Y."/>
            <person name="Hameed A."/>
            <person name="Hsu Y.-H."/>
            <person name="Young C.-C."/>
        </authorList>
    </citation>
    <scope>NUCLEOTIDE SEQUENCE [LARGE SCALE GENOMIC DNA]</scope>
    <source>
        <strain evidence="10 11">CC-YHH848</strain>
    </source>
</reference>
<evidence type="ECO:0000256" key="3">
    <source>
        <dbReference type="ARBA" id="ARBA00022692"/>
    </source>
</evidence>
<evidence type="ECO:0000256" key="5">
    <source>
        <dbReference type="ARBA" id="ARBA00023136"/>
    </source>
</evidence>
<dbReference type="OrthoDB" id="4814201at2"/>
<evidence type="ECO:0000256" key="7">
    <source>
        <dbReference type="SAM" id="Phobius"/>
    </source>
</evidence>
<comment type="similarity">
    <text evidence="6">Belongs to the ABC-4 integral membrane protein family.</text>
</comment>
<dbReference type="InterPro" id="IPR025857">
    <property type="entry name" value="MacB_PCD"/>
</dbReference>
<keyword evidence="11" id="KW-1185">Reference proteome</keyword>
<accession>A0A4S4AFT2</accession>
<feature type="transmembrane region" description="Helical" evidence="7">
    <location>
        <begin position="271"/>
        <end position="295"/>
    </location>
</feature>
<feature type="domain" description="ABC3 transporter permease C-terminal" evidence="8">
    <location>
        <begin position="282"/>
        <end position="395"/>
    </location>
</feature>
<evidence type="ECO:0000259" key="9">
    <source>
        <dbReference type="Pfam" id="PF12704"/>
    </source>
</evidence>
<dbReference type="Proteomes" id="UP000307956">
    <property type="component" value="Unassembled WGS sequence"/>
</dbReference>
<feature type="domain" description="MacB-like periplasmic core" evidence="9">
    <location>
        <begin position="21"/>
        <end position="244"/>
    </location>
</feature>
<dbReference type="RefSeq" id="WP_136386380.1">
    <property type="nucleotide sequence ID" value="NZ_SSOD01000017.1"/>
</dbReference>
<evidence type="ECO:0000256" key="1">
    <source>
        <dbReference type="ARBA" id="ARBA00004651"/>
    </source>
</evidence>
<evidence type="ECO:0000313" key="11">
    <source>
        <dbReference type="Proteomes" id="UP000307956"/>
    </source>
</evidence>
<protein>
    <submittedName>
        <fullName evidence="10">FtsX-like permease family protein</fullName>
    </submittedName>
</protein>
<dbReference type="GO" id="GO:0022857">
    <property type="term" value="F:transmembrane transporter activity"/>
    <property type="evidence" value="ECO:0007669"/>
    <property type="project" value="TreeGrafter"/>
</dbReference>
<evidence type="ECO:0000256" key="6">
    <source>
        <dbReference type="ARBA" id="ARBA00038076"/>
    </source>
</evidence>